<evidence type="ECO:0000256" key="1">
    <source>
        <dbReference type="ARBA" id="ARBA00004651"/>
    </source>
</evidence>
<dbReference type="PANTHER" id="PTHR30294">
    <property type="entry name" value="MEMBRANE COMPONENT OF ABC TRANSPORTER YHHJ-RELATED"/>
    <property type="match status" value="1"/>
</dbReference>
<dbReference type="PANTHER" id="PTHR30294:SF29">
    <property type="entry name" value="MULTIDRUG ABC TRANSPORTER PERMEASE YBHS-RELATED"/>
    <property type="match status" value="1"/>
</dbReference>
<dbReference type="AlphaFoldDB" id="A0A9D1XCU3"/>
<evidence type="ECO:0000256" key="5">
    <source>
        <dbReference type="ARBA" id="ARBA00023136"/>
    </source>
</evidence>
<evidence type="ECO:0000256" key="6">
    <source>
        <dbReference type="SAM" id="Phobius"/>
    </source>
</evidence>
<name>A0A9D1XCU3_9FIRM</name>
<dbReference type="GO" id="GO:0005886">
    <property type="term" value="C:plasma membrane"/>
    <property type="evidence" value="ECO:0007669"/>
    <property type="project" value="UniProtKB-SubCell"/>
</dbReference>
<feature type="transmembrane region" description="Helical" evidence="6">
    <location>
        <begin position="226"/>
        <end position="250"/>
    </location>
</feature>
<accession>A0A9D1XCU3</accession>
<dbReference type="InterPro" id="IPR051449">
    <property type="entry name" value="ABC-2_transporter_component"/>
</dbReference>
<protein>
    <submittedName>
        <fullName evidence="8">ABC transporter permease</fullName>
    </submittedName>
</protein>
<feature type="transmembrane region" description="Helical" evidence="6">
    <location>
        <begin position="262"/>
        <end position="282"/>
    </location>
</feature>
<reference evidence="8" key="1">
    <citation type="journal article" date="2021" name="PeerJ">
        <title>Extensive microbial diversity within the chicken gut microbiome revealed by metagenomics and culture.</title>
        <authorList>
            <person name="Gilroy R."/>
            <person name="Ravi A."/>
            <person name="Getino M."/>
            <person name="Pursley I."/>
            <person name="Horton D.L."/>
            <person name="Alikhan N.F."/>
            <person name="Baker D."/>
            <person name="Gharbi K."/>
            <person name="Hall N."/>
            <person name="Watson M."/>
            <person name="Adriaenssens E.M."/>
            <person name="Foster-Nyarko E."/>
            <person name="Jarju S."/>
            <person name="Secka A."/>
            <person name="Antonio M."/>
            <person name="Oren A."/>
            <person name="Chaudhuri R.R."/>
            <person name="La Ragione R."/>
            <person name="Hildebrand F."/>
            <person name="Pallen M.J."/>
        </authorList>
    </citation>
    <scope>NUCLEOTIDE SEQUENCE</scope>
    <source>
        <strain evidence="8">CHK183-1962</strain>
    </source>
</reference>
<evidence type="ECO:0000259" key="7">
    <source>
        <dbReference type="Pfam" id="PF12698"/>
    </source>
</evidence>
<evidence type="ECO:0000256" key="3">
    <source>
        <dbReference type="ARBA" id="ARBA00022692"/>
    </source>
</evidence>
<feature type="transmembrane region" description="Helical" evidence="6">
    <location>
        <begin position="185"/>
        <end position="205"/>
    </location>
</feature>
<organism evidence="8 9">
    <name type="scientific">Candidatus Fusicatenibacter merdavium</name>
    <dbReference type="NCBI Taxonomy" id="2838600"/>
    <lineage>
        <taxon>Bacteria</taxon>
        <taxon>Bacillati</taxon>
        <taxon>Bacillota</taxon>
        <taxon>Clostridia</taxon>
        <taxon>Lachnospirales</taxon>
        <taxon>Lachnospiraceae</taxon>
        <taxon>Fusicatenibacter</taxon>
    </lineage>
</organism>
<dbReference type="EMBL" id="DXEK01000098">
    <property type="protein sequence ID" value="HIX77124.1"/>
    <property type="molecule type" value="Genomic_DNA"/>
</dbReference>
<proteinExistence type="predicted"/>
<feature type="transmembrane region" description="Helical" evidence="6">
    <location>
        <begin position="353"/>
        <end position="374"/>
    </location>
</feature>
<dbReference type="Gene3D" id="3.40.1710.10">
    <property type="entry name" value="abc type-2 transporter like domain"/>
    <property type="match status" value="1"/>
</dbReference>
<evidence type="ECO:0000313" key="9">
    <source>
        <dbReference type="Proteomes" id="UP000886890"/>
    </source>
</evidence>
<feature type="transmembrane region" description="Helical" evidence="6">
    <location>
        <begin position="12"/>
        <end position="35"/>
    </location>
</feature>
<dbReference type="Proteomes" id="UP000886890">
    <property type="component" value="Unassembled WGS sequence"/>
</dbReference>
<sequence length="383" mass="42836">MKVYKGYLISLKANISTMLLYCSIFLLVAFSMVYLTSEGTNTGSYSQQRLSIGVVDRDRSFWSETLLEYLEQYHDVTIMDDDMDVLAEAVYNTDILYAVILPEDFLNTCIVGEKPVETLTESGSQWEYYVNGRIDSFINTVRVCLAGGYSPEEAAQMVLDTTKVQAQVQMESSREDLSVYNVFRFMPYLYFSILCFVLGLIQKEYQDIDIRRRLLASSLTLKSQNLQSLLAFFTTGALAWVLCEGIGILTCASEFWDSPNKWLILLNGFTIMLGALAAAYFVGSMAKSNAAVNGMANVLSLGFCFLGGIFVPLELLTGVVRKIGQFFPTYWYAQNISILSFNDTLTESLRSDLYQGMMIQILFAGACVAVALAIGKARRQEEA</sequence>
<feature type="domain" description="ABC-2 type transporter transmembrane" evidence="7">
    <location>
        <begin position="20"/>
        <end position="372"/>
    </location>
</feature>
<evidence type="ECO:0000256" key="4">
    <source>
        <dbReference type="ARBA" id="ARBA00022989"/>
    </source>
</evidence>
<dbReference type="GO" id="GO:0140359">
    <property type="term" value="F:ABC-type transporter activity"/>
    <property type="evidence" value="ECO:0007669"/>
    <property type="project" value="InterPro"/>
</dbReference>
<keyword evidence="4 6" id="KW-1133">Transmembrane helix</keyword>
<evidence type="ECO:0000313" key="8">
    <source>
        <dbReference type="EMBL" id="HIX77124.1"/>
    </source>
</evidence>
<comment type="subcellular location">
    <subcellularLocation>
        <location evidence="1">Cell membrane</location>
        <topology evidence="1">Multi-pass membrane protein</topology>
    </subcellularLocation>
</comment>
<reference evidence="8" key="2">
    <citation type="submission" date="2021-04" db="EMBL/GenBank/DDBJ databases">
        <authorList>
            <person name="Gilroy R."/>
        </authorList>
    </citation>
    <scope>NUCLEOTIDE SEQUENCE</scope>
    <source>
        <strain evidence="8">CHK183-1962</strain>
    </source>
</reference>
<dbReference type="InterPro" id="IPR013525">
    <property type="entry name" value="ABC2_TM"/>
</dbReference>
<comment type="caution">
    <text evidence="8">The sequence shown here is derived from an EMBL/GenBank/DDBJ whole genome shotgun (WGS) entry which is preliminary data.</text>
</comment>
<evidence type="ECO:0000256" key="2">
    <source>
        <dbReference type="ARBA" id="ARBA00022475"/>
    </source>
</evidence>
<gene>
    <name evidence="8" type="ORF">H9734_05960</name>
</gene>
<dbReference type="Pfam" id="PF12698">
    <property type="entry name" value="ABC2_membrane_3"/>
    <property type="match status" value="1"/>
</dbReference>
<keyword evidence="5 6" id="KW-0472">Membrane</keyword>
<keyword evidence="2" id="KW-1003">Cell membrane</keyword>
<keyword evidence="3 6" id="KW-0812">Transmembrane</keyword>
<feature type="transmembrane region" description="Helical" evidence="6">
    <location>
        <begin position="294"/>
        <end position="313"/>
    </location>
</feature>